<gene>
    <name evidence="3" type="ORF">LSUE1_G000111</name>
</gene>
<name>A0A8T9CHF3_9HELO</name>
<dbReference type="AlphaFoldDB" id="A0A8T9CHF3"/>
<evidence type="ECO:0000313" key="3">
    <source>
        <dbReference type="EMBL" id="TVY85255.1"/>
    </source>
</evidence>
<keyword evidence="2" id="KW-0732">Signal</keyword>
<feature type="chain" id="PRO_5035832448" evidence="2">
    <location>
        <begin position="20"/>
        <end position="245"/>
    </location>
</feature>
<organism evidence="3 4">
    <name type="scientific">Lachnellula suecica</name>
    <dbReference type="NCBI Taxonomy" id="602035"/>
    <lineage>
        <taxon>Eukaryota</taxon>
        <taxon>Fungi</taxon>
        <taxon>Dikarya</taxon>
        <taxon>Ascomycota</taxon>
        <taxon>Pezizomycotina</taxon>
        <taxon>Leotiomycetes</taxon>
        <taxon>Helotiales</taxon>
        <taxon>Lachnaceae</taxon>
        <taxon>Lachnellula</taxon>
    </lineage>
</organism>
<proteinExistence type="predicted"/>
<feature type="signal peptide" evidence="2">
    <location>
        <begin position="1"/>
        <end position="19"/>
    </location>
</feature>
<feature type="region of interest" description="Disordered" evidence="1">
    <location>
        <begin position="173"/>
        <end position="202"/>
    </location>
</feature>
<protein>
    <submittedName>
        <fullName evidence="3">Uncharacterized protein</fullName>
    </submittedName>
</protein>
<sequence>MSFIRYFTILALVLTAVAAMEGVGKRSLVERQSTCPTAGWIPACPGLFKCVPPGAICCDDNISYAMPPETCPSGTNPITTAGVAPPSTVTTPPAAPSSTQIISLTYFTYEITWYYWYYYFTYIAGAKTTTSYGVTTITTVSVQATGTAQADALFKSLSATIALPTPAQTATAVSGSAPSATTSTPVSTTFAAPSTSSNSSTTTATTSAVQFTGAGTTLRVGPMSHLAELALGVMFVVPGLLMVLL</sequence>
<dbReference type="Proteomes" id="UP000469558">
    <property type="component" value="Unassembled WGS sequence"/>
</dbReference>
<evidence type="ECO:0000313" key="4">
    <source>
        <dbReference type="Proteomes" id="UP000469558"/>
    </source>
</evidence>
<reference evidence="3 4" key="1">
    <citation type="submission" date="2018-05" db="EMBL/GenBank/DDBJ databases">
        <title>Genome sequencing and assembly of the regulated plant pathogen Lachnellula willkommii and related sister species for the development of diagnostic species identification markers.</title>
        <authorList>
            <person name="Giroux E."/>
            <person name="Bilodeau G."/>
        </authorList>
    </citation>
    <scope>NUCLEOTIDE SEQUENCE [LARGE SCALE GENOMIC DNA]</scope>
    <source>
        <strain evidence="3 4">CBS 268.59</strain>
    </source>
</reference>
<dbReference type="OrthoDB" id="4589875at2759"/>
<evidence type="ECO:0000256" key="1">
    <source>
        <dbReference type="SAM" id="MobiDB-lite"/>
    </source>
</evidence>
<keyword evidence="4" id="KW-1185">Reference proteome</keyword>
<dbReference type="EMBL" id="QGMK01000020">
    <property type="protein sequence ID" value="TVY85255.1"/>
    <property type="molecule type" value="Genomic_DNA"/>
</dbReference>
<accession>A0A8T9CHF3</accession>
<evidence type="ECO:0000256" key="2">
    <source>
        <dbReference type="SAM" id="SignalP"/>
    </source>
</evidence>
<comment type="caution">
    <text evidence="3">The sequence shown here is derived from an EMBL/GenBank/DDBJ whole genome shotgun (WGS) entry which is preliminary data.</text>
</comment>